<dbReference type="EMBL" id="LCHU01000005">
    <property type="protein sequence ID" value="KKT41697.1"/>
    <property type="molecule type" value="Genomic_DNA"/>
</dbReference>
<evidence type="ECO:0000313" key="7">
    <source>
        <dbReference type="EMBL" id="KKT41697.1"/>
    </source>
</evidence>
<evidence type="ECO:0000256" key="2">
    <source>
        <dbReference type="ARBA" id="ARBA00018911"/>
    </source>
</evidence>
<evidence type="ECO:0000256" key="3">
    <source>
        <dbReference type="ARBA" id="ARBA00022741"/>
    </source>
</evidence>
<dbReference type="InterPro" id="IPR003565">
    <property type="entry name" value="Tetra_PHTase"/>
</dbReference>
<sequence length="141" mass="16736">MPREISAGIIIYRKTVEGLKYLLLYHGGSYWNFPKGKLEQSERGMDAAFREVKEETGLGKNDLILKDQFRVTDKFFFFREKKRIFKIVIFYLAQSRTRDVTVSMEHNGYGWFTYKEAIKIVKFQNLRNIIKKANDILKPKQ</sequence>
<dbReference type="GO" id="GO:0006167">
    <property type="term" value="P:AMP biosynthetic process"/>
    <property type="evidence" value="ECO:0007669"/>
    <property type="project" value="TreeGrafter"/>
</dbReference>
<dbReference type="InterPro" id="IPR000086">
    <property type="entry name" value="NUDIX_hydrolase_dom"/>
</dbReference>
<feature type="domain" description="Nudix hydrolase" evidence="6">
    <location>
        <begin position="2"/>
        <end position="134"/>
    </location>
</feature>
<evidence type="ECO:0000313" key="8">
    <source>
        <dbReference type="Proteomes" id="UP000034736"/>
    </source>
</evidence>
<dbReference type="SUPFAM" id="SSF55811">
    <property type="entry name" value="Nudix"/>
    <property type="match status" value="1"/>
</dbReference>
<dbReference type="PROSITE" id="PS00893">
    <property type="entry name" value="NUDIX_BOX"/>
    <property type="match status" value="1"/>
</dbReference>
<comment type="caution">
    <text evidence="7">The sequence shown here is derived from an EMBL/GenBank/DDBJ whole genome shotgun (WGS) entry which is preliminary data.</text>
</comment>
<protein>
    <recommendedName>
        <fullName evidence="2">Bis(5'-nucleosyl)-tetraphosphatase [asymmetrical]</fullName>
    </recommendedName>
    <alternativeName>
        <fullName evidence="5">Diadenosine 5',5'''-P1,P4-tetraphosphate asymmetrical hydrolase</fullName>
    </alternativeName>
</protein>
<dbReference type="InterPro" id="IPR020084">
    <property type="entry name" value="NUDIX_hydrolase_CS"/>
</dbReference>
<dbReference type="PROSITE" id="PS51462">
    <property type="entry name" value="NUDIX"/>
    <property type="match status" value="1"/>
</dbReference>
<dbReference type="Pfam" id="PF00293">
    <property type="entry name" value="NUDIX"/>
    <property type="match status" value="1"/>
</dbReference>
<dbReference type="InterPro" id="IPR051325">
    <property type="entry name" value="Nudix_hydrolase_domain"/>
</dbReference>
<proteinExistence type="inferred from homology"/>
<keyword evidence="3" id="KW-0547">Nucleotide-binding</keyword>
<dbReference type="STRING" id="1618647.UW30_C0005G0011"/>
<dbReference type="GO" id="GO:0006754">
    <property type="term" value="P:ATP biosynthetic process"/>
    <property type="evidence" value="ECO:0007669"/>
    <property type="project" value="TreeGrafter"/>
</dbReference>
<organism evidence="7 8">
    <name type="scientific">Candidatus Giovannonibacteria bacterium GW2011_GWA2_44_13b</name>
    <dbReference type="NCBI Taxonomy" id="1618647"/>
    <lineage>
        <taxon>Bacteria</taxon>
        <taxon>Candidatus Giovannoniibacteriota</taxon>
    </lineage>
</organism>
<keyword evidence="4 7" id="KW-0378">Hydrolase</keyword>
<accession>A0A0G1JCG4</accession>
<dbReference type="Gene3D" id="3.90.79.10">
    <property type="entry name" value="Nucleoside Triphosphate Pyrophosphohydrolase"/>
    <property type="match status" value="1"/>
</dbReference>
<dbReference type="AlphaFoldDB" id="A0A0G1JCG4"/>
<dbReference type="GO" id="GO:0004081">
    <property type="term" value="F:bis(5'-nucleosyl)-tetraphosphatase (asymmetrical) activity"/>
    <property type="evidence" value="ECO:0007669"/>
    <property type="project" value="TreeGrafter"/>
</dbReference>
<reference evidence="7 8" key="1">
    <citation type="journal article" date="2015" name="Nature">
        <title>rRNA introns, odd ribosomes, and small enigmatic genomes across a large radiation of phyla.</title>
        <authorList>
            <person name="Brown C.T."/>
            <person name="Hug L.A."/>
            <person name="Thomas B.C."/>
            <person name="Sharon I."/>
            <person name="Castelle C.J."/>
            <person name="Singh A."/>
            <person name="Wilkins M.J."/>
            <person name="Williams K.H."/>
            <person name="Banfield J.F."/>
        </authorList>
    </citation>
    <scope>NUCLEOTIDE SEQUENCE [LARGE SCALE GENOMIC DNA]</scope>
</reference>
<evidence type="ECO:0000256" key="5">
    <source>
        <dbReference type="ARBA" id="ARBA00032644"/>
    </source>
</evidence>
<gene>
    <name evidence="7" type="ORF">UW30_C0005G0011</name>
</gene>
<evidence type="ECO:0000256" key="4">
    <source>
        <dbReference type="ARBA" id="ARBA00022801"/>
    </source>
</evidence>
<dbReference type="GO" id="GO:0000166">
    <property type="term" value="F:nucleotide binding"/>
    <property type="evidence" value="ECO:0007669"/>
    <property type="project" value="UniProtKB-KW"/>
</dbReference>
<dbReference type="InterPro" id="IPR015797">
    <property type="entry name" value="NUDIX_hydrolase-like_dom_sf"/>
</dbReference>
<comment type="similarity">
    <text evidence="1">Belongs to the Nudix hydrolase family.</text>
</comment>
<name>A0A0G1JCG4_9BACT</name>
<evidence type="ECO:0000256" key="1">
    <source>
        <dbReference type="ARBA" id="ARBA00005582"/>
    </source>
</evidence>
<dbReference type="PANTHER" id="PTHR21340:SF0">
    <property type="entry name" value="BIS(5'-NUCLEOSYL)-TETRAPHOSPHATASE [ASYMMETRICAL]"/>
    <property type="match status" value="1"/>
</dbReference>
<dbReference type="Proteomes" id="UP000034736">
    <property type="component" value="Unassembled WGS sequence"/>
</dbReference>
<evidence type="ECO:0000259" key="6">
    <source>
        <dbReference type="PROSITE" id="PS51462"/>
    </source>
</evidence>
<dbReference type="CDD" id="cd03428">
    <property type="entry name" value="NUDIX_Ap4A_Nudt2"/>
    <property type="match status" value="1"/>
</dbReference>
<dbReference type="PANTHER" id="PTHR21340">
    <property type="entry name" value="DIADENOSINE 5,5-P1,P4-TETRAPHOSPHATE PYROPHOSPHOHYDROLASE MUTT"/>
    <property type="match status" value="1"/>
</dbReference>